<name>R7WD96_AEGTA</name>
<sequence length="159" mass="17429">MGVVRRKHGATCPPCEAAAAFAAMDVGEAESHSPAPRTTRAAYCFSEANSDFRVLQGRKVSPKMGHAPRRLVSALYVKPPWVPVEVRIGQKWRRANVLRQADRRGLCLVSIRGPAPESDPIMVPLSTIRIPSDPPVARKRPDTRPNFRVKKPTAEGGSE</sequence>
<evidence type="ECO:0000313" key="2">
    <source>
        <dbReference type="EnsemblPlants" id="EMT20691"/>
    </source>
</evidence>
<protein>
    <submittedName>
        <fullName evidence="2">Uncharacterized protein</fullName>
    </submittedName>
</protein>
<accession>R7WD96</accession>
<evidence type="ECO:0000256" key="1">
    <source>
        <dbReference type="SAM" id="MobiDB-lite"/>
    </source>
</evidence>
<dbReference type="AlphaFoldDB" id="R7WD96"/>
<organism evidence="2">
    <name type="scientific">Aegilops tauschii</name>
    <name type="common">Tausch's goatgrass</name>
    <name type="synonym">Aegilops squarrosa</name>
    <dbReference type="NCBI Taxonomy" id="37682"/>
    <lineage>
        <taxon>Eukaryota</taxon>
        <taxon>Viridiplantae</taxon>
        <taxon>Streptophyta</taxon>
        <taxon>Embryophyta</taxon>
        <taxon>Tracheophyta</taxon>
        <taxon>Spermatophyta</taxon>
        <taxon>Magnoliopsida</taxon>
        <taxon>Liliopsida</taxon>
        <taxon>Poales</taxon>
        <taxon>Poaceae</taxon>
        <taxon>BOP clade</taxon>
        <taxon>Pooideae</taxon>
        <taxon>Triticodae</taxon>
        <taxon>Triticeae</taxon>
        <taxon>Triticinae</taxon>
        <taxon>Aegilops</taxon>
    </lineage>
</organism>
<reference evidence="2" key="1">
    <citation type="submission" date="2015-06" db="UniProtKB">
        <authorList>
            <consortium name="EnsemblPlants"/>
        </authorList>
    </citation>
    <scope>IDENTIFICATION</scope>
</reference>
<proteinExistence type="predicted"/>
<feature type="region of interest" description="Disordered" evidence="1">
    <location>
        <begin position="125"/>
        <end position="159"/>
    </location>
</feature>
<dbReference type="EnsemblPlants" id="EMT20691">
    <property type="protein sequence ID" value="EMT20691"/>
    <property type="gene ID" value="F775_10151"/>
</dbReference>